<reference evidence="6 7" key="1">
    <citation type="submission" date="2018-06" db="EMBL/GenBank/DDBJ databases">
        <title>Extensive metabolic versatility and redundancy in microbially diverse, dynamic hydrothermal sediments.</title>
        <authorList>
            <person name="Dombrowski N."/>
            <person name="Teske A."/>
            <person name="Baker B.J."/>
        </authorList>
    </citation>
    <scope>NUCLEOTIDE SEQUENCE [LARGE SCALE GENOMIC DNA]</scope>
    <source>
        <strain evidence="6">B35_G9</strain>
    </source>
</reference>
<name>A0A660SCV5_UNCT6</name>
<feature type="transmembrane region" description="Helical" evidence="5">
    <location>
        <begin position="21"/>
        <end position="44"/>
    </location>
</feature>
<dbReference type="AlphaFoldDB" id="A0A660SCV5"/>
<evidence type="ECO:0000256" key="3">
    <source>
        <dbReference type="ARBA" id="ARBA00022989"/>
    </source>
</evidence>
<dbReference type="InterPro" id="IPR002781">
    <property type="entry name" value="TM_pro_TauE-like"/>
</dbReference>
<feature type="transmembrane region" description="Helical" evidence="5">
    <location>
        <begin position="191"/>
        <end position="211"/>
    </location>
</feature>
<dbReference type="EMBL" id="QNBC01000009">
    <property type="protein sequence ID" value="RKX67821.1"/>
    <property type="molecule type" value="Genomic_DNA"/>
</dbReference>
<organism evidence="6 7">
    <name type="scientific">candidate division TA06 bacterium</name>
    <dbReference type="NCBI Taxonomy" id="2250710"/>
    <lineage>
        <taxon>Bacteria</taxon>
        <taxon>Bacteria division TA06</taxon>
    </lineage>
</organism>
<evidence type="ECO:0000256" key="1">
    <source>
        <dbReference type="ARBA" id="ARBA00004141"/>
    </source>
</evidence>
<gene>
    <name evidence="6" type="ORF">DRP44_01275</name>
</gene>
<keyword evidence="4 5" id="KW-0472">Membrane</keyword>
<evidence type="ECO:0000313" key="7">
    <source>
        <dbReference type="Proteomes" id="UP000282321"/>
    </source>
</evidence>
<dbReference type="PANTHER" id="PTHR43701:SF2">
    <property type="entry name" value="MEMBRANE TRANSPORTER PROTEIN YJNA-RELATED"/>
    <property type="match status" value="1"/>
</dbReference>
<evidence type="ECO:0000313" key="6">
    <source>
        <dbReference type="EMBL" id="RKX67821.1"/>
    </source>
</evidence>
<dbReference type="GO" id="GO:0005886">
    <property type="term" value="C:plasma membrane"/>
    <property type="evidence" value="ECO:0007669"/>
    <property type="project" value="UniProtKB-SubCell"/>
</dbReference>
<feature type="transmembrane region" description="Helical" evidence="5">
    <location>
        <begin position="218"/>
        <end position="240"/>
    </location>
</feature>
<dbReference type="Proteomes" id="UP000282321">
    <property type="component" value="Unassembled WGS sequence"/>
</dbReference>
<comment type="caution">
    <text evidence="6">The sequence shown here is derived from an EMBL/GenBank/DDBJ whole genome shotgun (WGS) entry which is preliminary data.</text>
</comment>
<dbReference type="Pfam" id="PF01925">
    <property type="entry name" value="TauE"/>
    <property type="match status" value="1"/>
</dbReference>
<evidence type="ECO:0000256" key="2">
    <source>
        <dbReference type="ARBA" id="ARBA00022692"/>
    </source>
</evidence>
<keyword evidence="5" id="KW-1003">Cell membrane</keyword>
<feature type="transmembrane region" description="Helical" evidence="5">
    <location>
        <begin position="121"/>
        <end position="140"/>
    </location>
</feature>
<proteinExistence type="inferred from homology"/>
<keyword evidence="3 5" id="KW-1133">Transmembrane helix</keyword>
<evidence type="ECO:0000256" key="4">
    <source>
        <dbReference type="ARBA" id="ARBA00023136"/>
    </source>
</evidence>
<feature type="transmembrane region" description="Helical" evidence="5">
    <location>
        <begin position="252"/>
        <end position="271"/>
    </location>
</feature>
<protein>
    <recommendedName>
        <fullName evidence="5">Probable membrane transporter protein</fullName>
    </recommendedName>
</protein>
<comment type="subcellular location">
    <subcellularLocation>
        <location evidence="5">Cell membrane</location>
        <topology evidence="5">Multi-pass membrane protein</topology>
    </subcellularLocation>
    <subcellularLocation>
        <location evidence="1">Membrane</location>
        <topology evidence="1">Multi-pass membrane protein</topology>
    </subcellularLocation>
</comment>
<accession>A0A660SCV5</accession>
<evidence type="ECO:0000256" key="5">
    <source>
        <dbReference type="RuleBase" id="RU363041"/>
    </source>
</evidence>
<feature type="transmembrane region" description="Helical" evidence="5">
    <location>
        <begin position="152"/>
        <end position="185"/>
    </location>
</feature>
<keyword evidence="2 5" id="KW-0812">Transmembrane</keyword>
<comment type="similarity">
    <text evidence="5">Belongs to the 4-toluene sulfonate uptake permease (TSUP) (TC 2.A.102) family.</text>
</comment>
<dbReference type="InterPro" id="IPR051598">
    <property type="entry name" value="TSUP/Inactive_protease-like"/>
</dbReference>
<dbReference type="PANTHER" id="PTHR43701">
    <property type="entry name" value="MEMBRANE TRANSPORTER PROTEIN MJ0441-RELATED"/>
    <property type="match status" value="1"/>
</dbReference>
<sequence>MSFDNPVIILYNVFERIQGELLFYIVIPSLLFLVALVAPIIGSGGGPLNAPILYWAGLNFKTQAIPLSLLLSIITTVTAGINYMRHKLVRFDIGLPVMIVAVFMAPLGATMSALIKQEVLIIIFAALDFVAGFLVLTGWMPVFHIESKRWKWIIGLFVGGTLAFLAGLIGRAGGPLFILLLLVIGYEGREAAATGIVIAACSSITGFVGHIPHMQMNWPLAIISIIAVFIGSQIGSHFMIRKVSNKNVKRAFSILLLLVATKLIFDALHIMS</sequence>
<feature type="transmembrane region" description="Helical" evidence="5">
    <location>
        <begin position="95"/>
        <end position="115"/>
    </location>
</feature>